<evidence type="ECO:0000313" key="1">
    <source>
        <dbReference type="EMBL" id="URZ13904.1"/>
    </source>
</evidence>
<protein>
    <submittedName>
        <fullName evidence="1">Uncharacterized protein</fullName>
    </submittedName>
</protein>
<dbReference type="STRING" id="84029.CROST_31690"/>
<geneLocation type="plasmid" evidence="1 2">
    <name>p330</name>
</geneLocation>
<dbReference type="KEGG" id="crw:CROST_046820"/>
<dbReference type="SUPFAM" id="SSF88659">
    <property type="entry name" value="Sigma3 and sigma4 domains of RNA polymerase sigma factors"/>
    <property type="match status" value="1"/>
</dbReference>
<dbReference type="EMBL" id="CP096984">
    <property type="protein sequence ID" value="URZ13904.1"/>
    <property type="molecule type" value="Genomic_DNA"/>
</dbReference>
<organism evidence="1 2">
    <name type="scientific">Clostridium felsineum</name>
    <dbReference type="NCBI Taxonomy" id="36839"/>
    <lineage>
        <taxon>Bacteria</taxon>
        <taxon>Bacillati</taxon>
        <taxon>Bacillota</taxon>
        <taxon>Clostridia</taxon>
        <taxon>Eubacteriales</taxon>
        <taxon>Clostridiaceae</taxon>
        <taxon>Clostridium</taxon>
    </lineage>
</organism>
<gene>
    <name evidence="1" type="ORF">CROST_046820</name>
</gene>
<dbReference type="AlphaFoldDB" id="A0A1S8L1T2"/>
<keyword evidence="2" id="KW-1185">Reference proteome</keyword>
<name>A0A1S8L1T2_9CLOT</name>
<proteinExistence type="predicted"/>
<dbReference type="Proteomes" id="UP000190951">
    <property type="component" value="Plasmid p330"/>
</dbReference>
<reference evidence="1 2" key="1">
    <citation type="submission" date="2022-04" db="EMBL/GenBank/DDBJ databases">
        <title>Genome sequence of C. roseum typestrain.</title>
        <authorList>
            <person name="Poehlein A."/>
            <person name="Schoch T."/>
            <person name="Duerre P."/>
            <person name="Daniel R."/>
        </authorList>
    </citation>
    <scope>NUCLEOTIDE SEQUENCE [LARGE SCALE GENOMIC DNA]</scope>
    <source>
        <strain evidence="1 2">DSM 7320</strain>
        <plasmid evidence="1 2">p330</plasmid>
    </source>
</reference>
<keyword evidence="1" id="KW-0614">Plasmid</keyword>
<accession>A0A1S8L1T2</accession>
<sequence>MSHYTINDYKKLHQYVLEYQKGKENSANSIIEAFENFLLSYVNCITYGNYKTNDYSLKRFISLYAKKGLIDSKTKTEFNEQMDYTVNKIQKMFSQYSQEELKNELIVTLLSMAKKYKDYSRPSFHNYVDKCFHYEAYRSLKALIKDPISRINNDEFVENMYKNNNYYDAFENSIIEINYKLSLEKALSKTGHKNVSPFDLESIDSNWINGITCNEIFSCLTPFERVIIKAHYIGKETDNAIATKYGVCRATINRKRLSAKRKLSDKLHFNL</sequence>
<evidence type="ECO:0000313" key="2">
    <source>
        <dbReference type="Proteomes" id="UP000190951"/>
    </source>
</evidence>
<dbReference type="RefSeq" id="WP_077832559.1">
    <property type="nucleotide sequence ID" value="NZ_CP096984.1"/>
</dbReference>
<dbReference type="InterPro" id="IPR013324">
    <property type="entry name" value="RNA_pol_sigma_r3/r4-like"/>
</dbReference>